<dbReference type="PRINTS" id="PR00502">
    <property type="entry name" value="NUDIXFAMILY"/>
</dbReference>
<dbReference type="InterPro" id="IPR020084">
    <property type="entry name" value="NUDIX_hydrolase_CS"/>
</dbReference>
<keyword evidence="1 2" id="KW-0378">Hydrolase</keyword>
<sequence>MYKVFVKEIPIILSTEKNIGEHYTTIPLKEANFKKLVKKIYNGELLYVNLYHKNAEKLEQYLRKKIKVVEAGGGLVYNSNKEILFIRRNKKWDLPKGKIEKGETYQQAAIREVMEETGIKDLEIRDFLKTTYHVFTRNGKFKLKITYWYEMFSDYNGPLTPESSEGIKKVRWKNFEKSQKALQDSYENIKLLFPKEYLTTHPNDRNLKSKLHNGVK</sequence>
<evidence type="ECO:0000256" key="2">
    <source>
        <dbReference type="RuleBase" id="RU003476"/>
    </source>
</evidence>
<dbReference type="Gene3D" id="3.90.79.10">
    <property type="entry name" value="Nucleoside Triphosphate Pyrophosphohydrolase"/>
    <property type="match status" value="1"/>
</dbReference>
<dbReference type="Pfam" id="PF00293">
    <property type="entry name" value="NUDIX"/>
    <property type="match status" value="1"/>
</dbReference>
<dbReference type="AlphaFoldDB" id="A0A1M6HTJ0"/>
<comment type="similarity">
    <text evidence="2">Belongs to the Nudix hydrolase family.</text>
</comment>
<dbReference type="STRING" id="797419.SAMN05216556_11353"/>
<keyword evidence="5" id="KW-1185">Reference proteome</keyword>
<dbReference type="OrthoDB" id="9816289at2"/>
<dbReference type="Proteomes" id="UP000184172">
    <property type="component" value="Unassembled WGS sequence"/>
</dbReference>
<dbReference type="InterPro" id="IPR000086">
    <property type="entry name" value="NUDIX_hydrolase_dom"/>
</dbReference>
<dbReference type="EMBL" id="FQYV01000012">
    <property type="protein sequence ID" value="SHJ25511.1"/>
    <property type="molecule type" value="Genomic_DNA"/>
</dbReference>
<gene>
    <name evidence="4" type="ORF">SAMN04487908_11251</name>
</gene>
<organism evidence="4 5">
    <name type="scientific">Aequorivita viscosa</name>
    <dbReference type="NCBI Taxonomy" id="797419"/>
    <lineage>
        <taxon>Bacteria</taxon>
        <taxon>Pseudomonadati</taxon>
        <taxon>Bacteroidota</taxon>
        <taxon>Flavobacteriia</taxon>
        <taxon>Flavobacteriales</taxon>
        <taxon>Flavobacteriaceae</taxon>
        <taxon>Aequorivita</taxon>
    </lineage>
</organism>
<dbReference type="PROSITE" id="PS51462">
    <property type="entry name" value="NUDIX"/>
    <property type="match status" value="1"/>
</dbReference>
<accession>A0A1M6HTJ0</accession>
<dbReference type="PROSITE" id="PS00893">
    <property type="entry name" value="NUDIX_BOX"/>
    <property type="match status" value="1"/>
</dbReference>
<dbReference type="InterPro" id="IPR015797">
    <property type="entry name" value="NUDIX_hydrolase-like_dom_sf"/>
</dbReference>
<dbReference type="PANTHER" id="PTHR43736:SF1">
    <property type="entry name" value="DIHYDRONEOPTERIN TRIPHOSPHATE DIPHOSPHATASE"/>
    <property type="match status" value="1"/>
</dbReference>
<evidence type="ECO:0000313" key="4">
    <source>
        <dbReference type="EMBL" id="SHJ25511.1"/>
    </source>
</evidence>
<dbReference type="SUPFAM" id="SSF55811">
    <property type="entry name" value="Nudix"/>
    <property type="match status" value="1"/>
</dbReference>
<protein>
    <submittedName>
        <fullName evidence="4">NUDIX domain-containing protein</fullName>
    </submittedName>
</protein>
<feature type="domain" description="Nudix hydrolase" evidence="3">
    <location>
        <begin position="67"/>
        <end position="196"/>
    </location>
</feature>
<dbReference type="GO" id="GO:0016787">
    <property type="term" value="F:hydrolase activity"/>
    <property type="evidence" value="ECO:0007669"/>
    <property type="project" value="UniProtKB-KW"/>
</dbReference>
<reference evidence="5" key="1">
    <citation type="submission" date="2016-11" db="EMBL/GenBank/DDBJ databases">
        <authorList>
            <person name="Varghese N."/>
            <person name="Submissions S."/>
        </authorList>
    </citation>
    <scope>NUCLEOTIDE SEQUENCE [LARGE SCALE GENOMIC DNA]</scope>
    <source>
        <strain evidence="5">DSM 26349</strain>
    </source>
</reference>
<evidence type="ECO:0000313" key="5">
    <source>
        <dbReference type="Proteomes" id="UP000184172"/>
    </source>
</evidence>
<proteinExistence type="inferred from homology"/>
<dbReference type="CDD" id="cd03673">
    <property type="entry name" value="NUDIX_Ap6A_hydrolase"/>
    <property type="match status" value="1"/>
</dbReference>
<dbReference type="InterPro" id="IPR020476">
    <property type="entry name" value="Nudix_hydrolase"/>
</dbReference>
<dbReference type="PANTHER" id="PTHR43736">
    <property type="entry name" value="ADP-RIBOSE PYROPHOSPHATASE"/>
    <property type="match status" value="1"/>
</dbReference>
<evidence type="ECO:0000256" key="1">
    <source>
        <dbReference type="ARBA" id="ARBA00022801"/>
    </source>
</evidence>
<name>A0A1M6HTJ0_9FLAO</name>
<dbReference type="RefSeq" id="WP_073218114.1">
    <property type="nucleotide sequence ID" value="NZ_FNNS01000013.1"/>
</dbReference>
<evidence type="ECO:0000259" key="3">
    <source>
        <dbReference type="PROSITE" id="PS51462"/>
    </source>
</evidence>